<dbReference type="Pfam" id="PF06003">
    <property type="entry name" value="SMN_Tudor"/>
    <property type="match status" value="1"/>
</dbReference>
<evidence type="ECO:0000313" key="10">
    <source>
        <dbReference type="Proteomes" id="UP000079169"/>
    </source>
</evidence>
<dbReference type="Proteomes" id="UP000079169">
    <property type="component" value="Unplaced"/>
</dbReference>
<gene>
    <name evidence="11" type="primary">LOC103509930</name>
</gene>
<dbReference type="GO" id="GO:0008380">
    <property type="term" value="P:RNA splicing"/>
    <property type="evidence" value="ECO:0007669"/>
    <property type="project" value="UniProtKB-KW"/>
</dbReference>
<evidence type="ECO:0000256" key="4">
    <source>
        <dbReference type="ARBA" id="ARBA00022664"/>
    </source>
</evidence>
<evidence type="ECO:0000259" key="9">
    <source>
        <dbReference type="PROSITE" id="PS50304"/>
    </source>
</evidence>
<dbReference type="STRING" id="121845.A0A3Q0IUJ3"/>
<dbReference type="PaxDb" id="121845-A0A3Q0IUJ3"/>
<dbReference type="InterPro" id="IPR010304">
    <property type="entry name" value="SMN_Tudor"/>
</dbReference>
<dbReference type="Pfam" id="PF20636">
    <property type="entry name" value="SMN_G2-BD"/>
    <property type="match status" value="1"/>
</dbReference>
<evidence type="ECO:0000256" key="3">
    <source>
        <dbReference type="ARBA" id="ARBA00005371"/>
    </source>
</evidence>
<dbReference type="CDD" id="cd22852">
    <property type="entry name" value="SMN_C"/>
    <property type="match status" value="1"/>
</dbReference>
<feature type="compositionally biased region" description="Basic residues" evidence="8">
    <location>
        <begin position="88"/>
        <end position="100"/>
    </location>
</feature>
<feature type="domain" description="Tudor" evidence="9">
    <location>
        <begin position="100"/>
        <end position="160"/>
    </location>
</feature>
<dbReference type="PANTHER" id="PTHR39267:SF1">
    <property type="entry name" value="SURVIVAL MOTOR NEURON PROTEIN"/>
    <property type="match status" value="1"/>
</dbReference>
<dbReference type="SMART" id="SM00333">
    <property type="entry name" value="TUDOR"/>
    <property type="match status" value="1"/>
</dbReference>
<keyword evidence="10" id="KW-1185">Reference proteome</keyword>
<dbReference type="GO" id="GO:0030018">
    <property type="term" value="C:Z disc"/>
    <property type="evidence" value="ECO:0007669"/>
    <property type="project" value="UniProtKB-SubCell"/>
</dbReference>
<comment type="similarity">
    <text evidence="3">Belongs to the SMN family.</text>
</comment>
<dbReference type="GO" id="GO:0006397">
    <property type="term" value="P:mRNA processing"/>
    <property type="evidence" value="ECO:0007669"/>
    <property type="project" value="UniProtKB-KW"/>
</dbReference>
<dbReference type="GO" id="GO:0097504">
    <property type="term" value="C:Gemini of Cajal bodies"/>
    <property type="evidence" value="ECO:0007669"/>
    <property type="project" value="UniProtKB-SubCell"/>
</dbReference>
<dbReference type="SUPFAM" id="SSF63748">
    <property type="entry name" value="Tudor/PWWP/MBT"/>
    <property type="match status" value="1"/>
</dbReference>
<organism evidence="10 11">
    <name type="scientific">Diaphorina citri</name>
    <name type="common">Asian citrus psyllid</name>
    <dbReference type="NCBI Taxonomy" id="121845"/>
    <lineage>
        <taxon>Eukaryota</taxon>
        <taxon>Metazoa</taxon>
        <taxon>Ecdysozoa</taxon>
        <taxon>Arthropoda</taxon>
        <taxon>Hexapoda</taxon>
        <taxon>Insecta</taxon>
        <taxon>Pterygota</taxon>
        <taxon>Neoptera</taxon>
        <taxon>Paraneoptera</taxon>
        <taxon>Hemiptera</taxon>
        <taxon>Sternorrhyncha</taxon>
        <taxon>Psylloidea</taxon>
        <taxon>Psyllidae</taxon>
        <taxon>Diaphorininae</taxon>
        <taxon>Diaphorina</taxon>
    </lineage>
</organism>
<feature type="region of interest" description="Disordered" evidence="8">
    <location>
        <begin position="1"/>
        <end position="24"/>
    </location>
</feature>
<protein>
    <submittedName>
        <fullName evidence="11">Survival motor neuron protein</fullName>
    </submittedName>
</protein>
<sequence length="263" mass="29129">MSAGENSASSVHNNENMEVSNDEKNFNLKIDLIGQRPDDTELIDAYERAIKTAKEDIIKKRPDLKELEDGECNNENSKSYQTSNNNTKSKKKKGKGKKNKWSRGKTCRAVYSADNQEYEATICFLNPEQDECVVKFIGYGNKETVPLSSLKPSYGPGAVLEQKIKASAHTESTASELNESFYSPSSTCDSKKFVPFDSSRCENGLPPNMAMPPLPPPAFLAGQPLDTTESLSAVLMAWYMAGYHTGRYEASLGLNRNKTFGRP</sequence>
<evidence type="ECO:0000256" key="5">
    <source>
        <dbReference type="ARBA" id="ARBA00023187"/>
    </source>
</evidence>
<proteinExistence type="inferred from homology"/>
<dbReference type="InterPro" id="IPR002999">
    <property type="entry name" value="Tudor"/>
</dbReference>
<feature type="compositionally biased region" description="Low complexity" evidence="8">
    <location>
        <begin position="76"/>
        <end position="87"/>
    </location>
</feature>
<name>A0A3Q0IUJ3_DIACI</name>
<dbReference type="GO" id="GO:0015030">
    <property type="term" value="C:Cajal body"/>
    <property type="evidence" value="ECO:0007669"/>
    <property type="project" value="UniProtKB-SubCell"/>
</dbReference>
<dbReference type="InterPro" id="IPR049481">
    <property type="entry name" value="SMN_G2-BD"/>
</dbReference>
<dbReference type="InterPro" id="IPR040424">
    <property type="entry name" value="Smn1"/>
</dbReference>
<keyword evidence="6" id="KW-0539">Nucleus</keyword>
<dbReference type="GO" id="GO:0003723">
    <property type="term" value="F:RNA binding"/>
    <property type="evidence" value="ECO:0007669"/>
    <property type="project" value="InterPro"/>
</dbReference>
<accession>A0A3Q0IUJ3</accession>
<keyword evidence="5" id="KW-0508">mRNA splicing</keyword>
<keyword evidence="4" id="KW-0507">mRNA processing</keyword>
<dbReference type="CTD" id="39844"/>
<evidence type="ECO:0000256" key="6">
    <source>
        <dbReference type="ARBA" id="ARBA00023242"/>
    </source>
</evidence>
<evidence type="ECO:0000256" key="2">
    <source>
        <dbReference type="ARBA" id="ARBA00004408"/>
    </source>
</evidence>
<feature type="compositionally biased region" description="Polar residues" evidence="8">
    <location>
        <begin position="1"/>
        <end position="19"/>
    </location>
</feature>
<dbReference type="Gene3D" id="2.30.30.140">
    <property type="match status" value="1"/>
</dbReference>
<feature type="compositionally biased region" description="Basic and acidic residues" evidence="8">
    <location>
        <begin position="57"/>
        <end position="67"/>
    </location>
</feature>
<dbReference type="PROSITE" id="PS50304">
    <property type="entry name" value="TUDOR"/>
    <property type="match status" value="1"/>
</dbReference>
<dbReference type="AlphaFoldDB" id="A0A3Q0IUJ3"/>
<dbReference type="Pfam" id="PF20635">
    <property type="entry name" value="SMN_YG-box"/>
    <property type="match status" value="1"/>
</dbReference>
<reference evidence="11" key="1">
    <citation type="submission" date="2025-08" db="UniProtKB">
        <authorList>
            <consortium name="RefSeq"/>
        </authorList>
    </citation>
    <scope>IDENTIFICATION</scope>
</reference>
<dbReference type="KEGG" id="dci:103509930"/>
<evidence type="ECO:0000256" key="1">
    <source>
        <dbReference type="ARBA" id="ARBA00004216"/>
    </source>
</evidence>
<evidence type="ECO:0000313" key="11">
    <source>
        <dbReference type="RefSeq" id="XP_026679941.1"/>
    </source>
</evidence>
<dbReference type="InterPro" id="IPR047313">
    <property type="entry name" value="SMN_C"/>
</dbReference>
<dbReference type="RefSeq" id="XP_026679941.1">
    <property type="nucleotide sequence ID" value="XM_026824140.1"/>
</dbReference>
<evidence type="ECO:0000256" key="8">
    <source>
        <dbReference type="SAM" id="MobiDB-lite"/>
    </source>
</evidence>
<dbReference type="GeneID" id="103509930"/>
<dbReference type="OMA" id="NMDSAPE"/>
<comment type="subcellular location">
    <subcellularLocation>
        <location evidence="1">Cytoplasm</location>
        <location evidence="1">Myofibril</location>
        <location evidence="1">Sarcomere</location>
        <location evidence="1">Z line</location>
    </subcellularLocation>
    <subcellularLocation>
        <location evidence="2">Nucleus</location>
        <location evidence="2">Cajal body</location>
    </subcellularLocation>
    <subcellularLocation>
        <location evidence="7">Nucleus</location>
        <location evidence="7">Gem</location>
    </subcellularLocation>
</comment>
<evidence type="ECO:0000256" key="7">
    <source>
        <dbReference type="ARBA" id="ARBA00034695"/>
    </source>
</evidence>
<dbReference type="PANTHER" id="PTHR39267">
    <property type="entry name" value="SURVIVAL MOTOR NEURON-LIKE PROTEIN 1"/>
    <property type="match status" value="1"/>
</dbReference>
<feature type="region of interest" description="Disordered" evidence="8">
    <location>
        <begin position="57"/>
        <end position="100"/>
    </location>
</feature>